<accession>A0A084JBE1</accession>
<protein>
    <recommendedName>
        <fullName evidence="6">O-antigen ligase-related domain-containing protein</fullName>
    </recommendedName>
</protein>
<dbReference type="Proteomes" id="UP000028542">
    <property type="component" value="Unassembled WGS sequence"/>
</dbReference>
<feature type="transmembrane region" description="Helical" evidence="5">
    <location>
        <begin position="137"/>
        <end position="160"/>
    </location>
</feature>
<feature type="transmembrane region" description="Helical" evidence="5">
    <location>
        <begin position="61"/>
        <end position="82"/>
    </location>
</feature>
<evidence type="ECO:0000313" key="7">
    <source>
        <dbReference type="EMBL" id="KEZ86275.1"/>
    </source>
</evidence>
<feature type="transmembrane region" description="Helical" evidence="5">
    <location>
        <begin position="216"/>
        <end position="233"/>
    </location>
</feature>
<sequence length="392" mass="44188">MFNLILLIIMSPYTALFTGVYTTYRVIKMREEIQKNSWNMGLVLLFLWSLLAGLLNKSIMSAAVSIVFFLYFTISVVLQNYCKTEEKLEIICNCLIKFSIFSGIVGIIEKVTFAYFPMELWKKFLGVPLEVSTNHRIFSTFGNPNIAGDWFAIMMIMAIYYASNSKSIKVKLSYYSATALFLINLCLTGSRGVFIGFMFGLVSLLLLKIKRNKSDIIIIISILLVIGIVGFTPPKVSDISQEITGHQIERSFDTREEIWLGSLRMIEEKPLTGWGMLGTIEHGNEFSRYSRVINHSHNIWLSLLTSLGVIGLLIYLYIRANIYKDLIYLYKSGYSSVALLMAIQVVVLVHGVIDFTIITPQIGILFIGSSSIVTALAKESVSVFSKRRSIAV</sequence>
<evidence type="ECO:0000256" key="2">
    <source>
        <dbReference type="ARBA" id="ARBA00022692"/>
    </source>
</evidence>
<dbReference type="EMBL" id="JPMD01000024">
    <property type="protein sequence ID" value="KEZ86275.1"/>
    <property type="molecule type" value="Genomic_DNA"/>
</dbReference>
<dbReference type="eggNOG" id="COG3307">
    <property type="taxonomic scope" value="Bacteria"/>
</dbReference>
<organism evidence="7 8">
    <name type="scientific">Clostridium sulfidigenes</name>
    <dbReference type="NCBI Taxonomy" id="318464"/>
    <lineage>
        <taxon>Bacteria</taxon>
        <taxon>Bacillati</taxon>
        <taxon>Bacillota</taxon>
        <taxon>Clostridia</taxon>
        <taxon>Eubacteriales</taxon>
        <taxon>Clostridiaceae</taxon>
        <taxon>Clostridium</taxon>
    </lineage>
</organism>
<evidence type="ECO:0000256" key="1">
    <source>
        <dbReference type="ARBA" id="ARBA00004141"/>
    </source>
</evidence>
<feature type="transmembrane region" description="Helical" evidence="5">
    <location>
        <begin position="299"/>
        <end position="318"/>
    </location>
</feature>
<keyword evidence="2 5" id="KW-0812">Transmembrane</keyword>
<gene>
    <name evidence="7" type="ORF">IO99_10360</name>
</gene>
<dbReference type="PANTHER" id="PTHR37422:SF13">
    <property type="entry name" value="LIPOPOLYSACCHARIDE BIOSYNTHESIS PROTEIN PA4999-RELATED"/>
    <property type="match status" value="1"/>
</dbReference>
<keyword evidence="3 5" id="KW-1133">Transmembrane helix</keyword>
<dbReference type="InterPro" id="IPR051533">
    <property type="entry name" value="WaaL-like"/>
</dbReference>
<dbReference type="GO" id="GO:0016020">
    <property type="term" value="C:membrane"/>
    <property type="evidence" value="ECO:0007669"/>
    <property type="project" value="UniProtKB-SubCell"/>
</dbReference>
<dbReference type="RefSeq" id="WP_035132932.1">
    <property type="nucleotide sequence ID" value="NZ_JPMD01000024.1"/>
</dbReference>
<reference evidence="7 8" key="1">
    <citation type="submission" date="2014-07" db="EMBL/GenBank/DDBJ databases">
        <title>Draft genome of Clostridium sulfidigenes 113A isolated from sediments associated with methane hydrate from Krishna Godavari basin.</title>
        <authorList>
            <person name="Honkalas V.S."/>
            <person name="Dabir A.P."/>
            <person name="Arora P."/>
            <person name="Dhakephalkar P.K."/>
        </authorList>
    </citation>
    <scope>NUCLEOTIDE SEQUENCE [LARGE SCALE GENOMIC DNA]</scope>
    <source>
        <strain evidence="7 8">113A</strain>
    </source>
</reference>
<evidence type="ECO:0000256" key="5">
    <source>
        <dbReference type="SAM" id="Phobius"/>
    </source>
</evidence>
<dbReference type="STRING" id="318464.IO99_10360"/>
<feature type="domain" description="O-antigen ligase-related" evidence="6">
    <location>
        <begin position="178"/>
        <end position="316"/>
    </location>
</feature>
<feature type="transmembrane region" description="Helical" evidence="5">
    <location>
        <begin position="36"/>
        <end position="55"/>
    </location>
</feature>
<feature type="transmembrane region" description="Helical" evidence="5">
    <location>
        <begin position="172"/>
        <end position="187"/>
    </location>
</feature>
<evidence type="ECO:0000259" key="6">
    <source>
        <dbReference type="Pfam" id="PF04932"/>
    </source>
</evidence>
<proteinExistence type="predicted"/>
<keyword evidence="4 5" id="KW-0472">Membrane</keyword>
<dbReference type="AlphaFoldDB" id="A0A084JBE1"/>
<evidence type="ECO:0000313" key="8">
    <source>
        <dbReference type="Proteomes" id="UP000028542"/>
    </source>
</evidence>
<feature type="transmembrane region" description="Helical" evidence="5">
    <location>
        <begin position="6"/>
        <end position="24"/>
    </location>
</feature>
<comment type="subcellular location">
    <subcellularLocation>
        <location evidence="1">Membrane</location>
        <topology evidence="1">Multi-pass membrane protein</topology>
    </subcellularLocation>
</comment>
<keyword evidence="8" id="KW-1185">Reference proteome</keyword>
<feature type="transmembrane region" description="Helical" evidence="5">
    <location>
        <begin position="358"/>
        <end position="377"/>
    </location>
</feature>
<dbReference type="PANTHER" id="PTHR37422">
    <property type="entry name" value="TEICHURONIC ACID BIOSYNTHESIS PROTEIN TUAE"/>
    <property type="match status" value="1"/>
</dbReference>
<name>A0A084JBE1_9CLOT</name>
<dbReference type="Pfam" id="PF04932">
    <property type="entry name" value="Wzy_C"/>
    <property type="match status" value="1"/>
</dbReference>
<dbReference type="InterPro" id="IPR007016">
    <property type="entry name" value="O-antigen_ligase-rel_domated"/>
</dbReference>
<evidence type="ECO:0000256" key="3">
    <source>
        <dbReference type="ARBA" id="ARBA00022989"/>
    </source>
</evidence>
<evidence type="ECO:0000256" key="4">
    <source>
        <dbReference type="ARBA" id="ARBA00023136"/>
    </source>
</evidence>
<feature type="transmembrane region" description="Helical" evidence="5">
    <location>
        <begin position="193"/>
        <end position="209"/>
    </location>
</feature>
<feature type="transmembrane region" description="Helical" evidence="5">
    <location>
        <begin position="330"/>
        <end position="352"/>
    </location>
</feature>
<comment type="caution">
    <text evidence="7">The sequence shown here is derived from an EMBL/GenBank/DDBJ whole genome shotgun (WGS) entry which is preliminary data.</text>
</comment>
<feature type="transmembrane region" description="Helical" evidence="5">
    <location>
        <begin position="94"/>
        <end position="117"/>
    </location>
</feature>